<dbReference type="EMBL" id="DF836428">
    <property type="protein sequence ID" value="GAN06866.1"/>
    <property type="molecule type" value="Genomic_DNA"/>
</dbReference>
<gene>
    <name evidence="1" type="ORF">MAM1_0139c06356</name>
</gene>
<evidence type="ECO:0000313" key="2">
    <source>
        <dbReference type="Proteomes" id="UP000053815"/>
    </source>
</evidence>
<accession>A0A0C9M911</accession>
<organism evidence="1">
    <name type="scientific">Mucor ambiguus</name>
    <dbReference type="NCBI Taxonomy" id="91626"/>
    <lineage>
        <taxon>Eukaryota</taxon>
        <taxon>Fungi</taxon>
        <taxon>Fungi incertae sedis</taxon>
        <taxon>Mucoromycota</taxon>
        <taxon>Mucoromycotina</taxon>
        <taxon>Mucoromycetes</taxon>
        <taxon>Mucorales</taxon>
        <taxon>Mucorineae</taxon>
        <taxon>Mucoraceae</taxon>
        <taxon>Mucor</taxon>
    </lineage>
</organism>
<keyword evidence="2" id="KW-1185">Reference proteome</keyword>
<dbReference type="AlphaFoldDB" id="A0A0C9M911"/>
<name>A0A0C9M911_9FUNG</name>
<proteinExistence type="predicted"/>
<evidence type="ECO:0000313" key="1">
    <source>
        <dbReference type="EMBL" id="GAN06866.1"/>
    </source>
</evidence>
<sequence length="87" mass="10086">MKNDPNYSRHLAGRTSLLLSSAHTAMYLKLRISHVTFIRRVQTYLKRLGFSVAYSTARKFVKTLGFKCFKKKNTAALSFKQIKRCLK</sequence>
<dbReference type="Proteomes" id="UP000053815">
    <property type="component" value="Unassembled WGS sequence"/>
</dbReference>
<protein>
    <submittedName>
        <fullName evidence="1">Uncharacterized protein</fullName>
    </submittedName>
</protein>
<reference evidence="1" key="1">
    <citation type="submission" date="2014-09" db="EMBL/GenBank/DDBJ databases">
        <title>Draft genome sequence of an oleaginous Mucoromycotina fungus Mucor ambiguus NBRC6742.</title>
        <authorList>
            <person name="Takeda I."/>
            <person name="Yamane N."/>
            <person name="Morita T."/>
            <person name="Tamano K."/>
            <person name="Machida M."/>
            <person name="Baker S."/>
            <person name="Koike H."/>
        </authorList>
    </citation>
    <scope>NUCLEOTIDE SEQUENCE</scope>
    <source>
        <strain evidence="1">NBRC 6742</strain>
    </source>
</reference>